<evidence type="ECO:0000313" key="2">
    <source>
        <dbReference type="EMBL" id="PHH72204.1"/>
    </source>
</evidence>
<dbReference type="AlphaFoldDB" id="A0A2C5YYT1"/>
<protein>
    <submittedName>
        <fullName evidence="2">Uncharacterized protein</fullName>
    </submittedName>
</protein>
<keyword evidence="3" id="KW-1185">Reference proteome</keyword>
<evidence type="ECO:0000313" key="3">
    <source>
        <dbReference type="Proteomes" id="UP000226431"/>
    </source>
</evidence>
<name>A0A2C5YYT1_9HYPO</name>
<proteinExistence type="predicted"/>
<dbReference type="STRING" id="2004952.A0A2C5YYT1"/>
<evidence type="ECO:0000256" key="1">
    <source>
        <dbReference type="SAM" id="MobiDB-lite"/>
    </source>
</evidence>
<feature type="region of interest" description="Disordered" evidence="1">
    <location>
        <begin position="191"/>
        <end position="277"/>
    </location>
</feature>
<reference evidence="2 3" key="1">
    <citation type="submission" date="2017-06" db="EMBL/GenBank/DDBJ databases">
        <title>Ant-infecting Ophiocordyceps genomes reveal a high diversity of potential behavioral manipulation genes and a possible major role for enterotoxins.</title>
        <authorList>
            <person name="De Bekker C."/>
            <person name="Evans H.C."/>
            <person name="Brachmann A."/>
            <person name="Hughes D.P."/>
        </authorList>
    </citation>
    <scope>NUCLEOTIDE SEQUENCE [LARGE SCALE GENOMIC DNA]</scope>
    <source>
        <strain evidence="2 3">Map16</strain>
    </source>
</reference>
<accession>A0A2C5YYT1</accession>
<sequence>MRGVPVAVITEASPYWNPDWASLDEFLSKEDEEAKAKIHYQELAHIQPSNKTIRDRGKRHQDNMSKYHKIREIFGPGSLYHPNQVLAKCHFPPDGICHKEIMYRLACKVSELRFLQERNYLAMDPWDFIRWRIAIKVQEHLPHPGSTASAFIKSAIVKLCDLDEPDKPNRFADPLMRAAVVLSANLQNRPNLYKSGVKGRQKSVSRISTSPTAPSGVRKPGRARGRPPGPSRPIATAETRDERRREKRAKIAAALPQSTYQGVNAWRAKREAPNPRD</sequence>
<organism evidence="2 3">
    <name type="scientific">Ophiocordyceps camponoti-rufipedis</name>
    <dbReference type="NCBI Taxonomy" id="2004952"/>
    <lineage>
        <taxon>Eukaryota</taxon>
        <taxon>Fungi</taxon>
        <taxon>Dikarya</taxon>
        <taxon>Ascomycota</taxon>
        <taxon>Pezizomycotina</taxon>
        <taxon>Sordariomycetes</taxon>
        <taxon>Hypocreomycetidae</taxon>
        <taxon>Hypocreales</taxon>
        <taxon>Ophiocordycipitaceae</taxon>
        <taxon>Ophiocordyceps</taxon>
    </lineage>
</organism>
<gene>
    <name evidence="2" type="ORF">CDD80_4682</name>
</gene>
<feature type="compositionally biased region" description="Polar residues" evidence="1">
    <location>
        <begin position="204"/>
        <end position="213"/>
    </location>
</feature>
<feature type="compositionally biased region" description="Basic and acidic residues" evidence="1">
    <location>
        <begin position="268"/>
        <end position="277"/>
    </location>
</feature>
<dbReference type="OrthoDB" id="5041951at2759"/>
<comment type="caution">
    <text evidence="2">The sequence shown here is derived from an EMBL/GenBank/DDBJ whole genome shotgun (WGS) entry which is preliminary data.</text>
</comment>
<dbReference type="EMBL" id="NJES01000438">
    <property type="protein sequence ID" value="PHH72204.1"/>
    <property type="molecule type" value="Genomic_DNA"/>
</dbReference>
<dbReference type="Proteomes" id="UP000226431">
    <property type="component" value="Unassembled WGS sequence"/>
</dbReference>